<evidence type="ECO:0000313" key="1">
    <source>
        <dbReference type="EMBL" id="EXX57716.1"/>
    </source>
</evidence>
<gene>
    <name evidence="1" type="ORF">RirG_204530</name>
</gene>
<accession>A0A015KDU4</accession>
<dbReference type="PANTHER" id="PTHR46579">
    <property type="entry name" value="F5/8 TYPE C DOMAIN-CONTAINING PROTEIN-RELATED"/>
    <property type="match status" value="1"/>
</dbReference>
<dbReference type="OrthoDB" id="2431110at2759"/>
<organism evidence="1 2">
    <name type="scientific">Rhizophagus irregularis (strain DAOM 197198w)</name>
    <name type="common">Glomus intraradices</name>
    <dbReference type="NCBI Taxonomy" id="1432141"/>
    <lineage>
        <taxon>Eukaryota</taxon>
        <taxon>Fungi</taxon>
        <taxon>Fungi incertae sedis</taxon>
        <taxon>Mucoromycota</taxon>
        <taxon>Glomeromycotina</taxon>
        <taxon>Glomeromycetes</taxon>
        <taxon>Glomerales</taxon>
        <taxon>Glomeraceae</taxon>
        <taxon>Rhizophagus</taxon>
    </lineage>
</organism>
<reference evidence="1 2" key="1">
    <citation type="submission" date="2014-02" db="EMBL/GenBank/DDBJ databases">
        <title>Single nucleus genome sequencing reveals high similarity among nuclei of an endomycorrhizal fungus.</title>
        <authorList>
            <person name="Lin K."/>
            <person name="Geurts R."/>
            <person name="Zhang Z."/>
            <person name="Limpens E."/>
            <person name="Saunders D.G."/>
            <person name="Mu D."/>
            <person name="Pang E."/>
            <person name="Cao H."/>
            <person name="Cha H."/>
            <person name="Lin T."/>
            <person name="Zhou Q."/>
            <person name="Shang Y."/>
            <person name="Li Y."/>
            <person name="Ivanov S."/>
            <person name="Sharma T."/>
            <person name="Velzen R.V."/>
            <person name="Ruijter N.D."/>
            <person name="Aanen D.K."/>
            <person name="Win J."/>
            <person name="Kamoun S."/>
            <person name="Bisseling T."/>
            <person name="Huang S."/>
        </authorList>
    </citation>
    <scope>NUCLEOTIDE SEQUENCE [LARGE SCALE GENOMIC DNA]</scope>
    <source>
        <strain evidence="2">DAOM197198w</strain>
    </source>
</reference>
<name>A0A015KDU4_RHIIW</name>
<dbReference type="Proteomes" id="UP000022910">
    <property type="component" value="Unassembled WGS sequence"/>
</dbReference>
<comment type="caution">
    <text evidence="1">The sequence shown here is derived from an EMBL/GenBank/DDBJ whole genome shotgun (WGS) entry which is preliminary data.</text>
</comment>
<proteinExistence type="predicted"/>
<evidence type="ECO:0000313" key="2">
    <source>
        <dbReference type="Proteomes" id="UP000022910"/>
    </source>
</evidence>
<sequence>MEKRAKKIQVPVDLGKIPSKIATGEGFSGYTADQWKSFIMIYATPIMWDLLDEADQKILANFVKACTLLVCQIVNKSALLEDHYQLTK</sequence>
<dbReference type="HOGENOM" id="CLU_190150_0_0_1"/>
<dbReference type="AlphaFoldDB" id="A0A015KDU4"/>
<dbReference type="PANTHER" id="PTHR46579:SF2">
    <property type="entry name" value="C2H2-TYPE DOMAIN-CONTAINING PROTEIN"/>
    <property type="match status" value="1"/>
</dbReference>
<keyword evidence="2" id="KW-1185">Reference proteome</keyword>
<protein>
    <submittedName>
        <fullName evidence="1">Uncharacterized protein</fullName>
    </submittedName>
</protein>
<dbReference type="EMBL" id="JEMT01027268">
    <property type="protein sequence ID" value="EXX57716.1"/>
    <property type="molecule type" value="Genomic_DNA"/>
</dbReference>